<dbReference type="AlphaFoldDB" id="A0AAN7BUB6"/>
<dbReference type="Proteomes" id="UP001301958">
    <property type="component" value="Unassembled WGS sequence"/>
</dbReference>
<gene>
    <name evidence="3" type="ORF">QBC38DRAFT_123919</name>
</gene>
<proteinExistence type="predicted"/>
<reference evidence="3" key="2">
    <citation type="submission" date="2023-05" db="EMBL/GenBank/DDBJ databases">
        <authorList>
            <consortium name="Lawrence Berkeley National Laboratory"/>
            <person name="Steindorff A."/>
            <person name="Hensen N."/>
            <person name="Bonometti L."/>
            <person name="Westerberg I."/>
            <person name="Brannstrom I.O."/>
            <person name="Guillou S."/>
            <person name="Cros-Aarteil S."/>
            <person name="Calhoun S."/>
            <person name="Haridas S."/>
            <person name="Kuo A."/>
            <person name="Mondo S."/>
            <person name="Pangilinan J."/>
            <person name="Riley R."/>
            <person name="Labutti K."/>
            <person name="Andreopoulos B."/>
            <person name="Lipzen A."/>
            <person name="Chen C."/>
            <person name="Yanf M."/>
            <person name="Daum C."/>
            <person name="Ng V."/>
            <person name="Clum A."/>
            <person name="Ohm R."/>
            <person name="Martin F."/>
            <person name="Silar P."/>
            <person name="Natvig D."/>
            <person name="Lalanne C."/>
            <person name="Gautier V."/>
            <person name="Ament-Velasquez S.L."/>
            <person name="Kruys A."/>
            <person name="Hutchinson M.I."/>
            <person name="Powell A.J."/>
            <person name="Barry K."/>
            <person name="Miller A.N."/>
            <person name="Grigoriev I.V."/>
            <person name="Debuchy R."/>
            <person name="Gladieux P."/>
            <person name="Thoren M.H."/>
            <person name="Johannesson H."/>
        </authorList>
    </citation>
    <scope>NUCLEOTIDE SEQUENCE</scope>
    <source>
        <strain evidence="3">CBS 990.96</strain>
    </source>
</reference>
<feature type="region of interest" description="Disordered" evidence="1">
    <location>
        <begin position="1"/>
        <end position="75"/>
    </location>
</feature>
<feature type="transmembrane region" description="Helical" evidence="2">
    <location>
        <begin position="207"/>
        <end position="230"/>
    </location>
</feature>
<evidence type="ECO:0000256" key="2">
    <source>
        <dbReference type="SAM" id="Phobius"/>
    </source>
</evidence>
<keyword evidence="4" id="KW-1185">Reference proteome</keyword>
<comment type="caution">
    <text evidence="3">The sequence shown here is derived from an EMBL/GenBank/DDBJ whole genome shotgun (WGS) entry which is preliminary data.</text>
</comment>
<feature type="region of interest" description="Disordered" evidence="1">
    <location>
        <begin position="98"/>
        <end position="132"/>
    </location>
</feature>
<protein>
    <submittedName>
        <fullName evidence="3">Uncharacterized protein</fullName>
    </submittedName>
</protein>
<evidence type="ECO:0000256" key="1">
    <source>
        <dbReference type="SAM" id="MobiDB-lite"/>
    </source>
</evidence>
<evidence type="ECO:0000313" key="3">
    <source>
        <dbReference type="EMBL" id="KAK4229148.1"/>
    </source>
</evidence>
<keyword evidence="2" id="KW-1133">Transmembrane helix</keyword>
<accession>A0AAN7BUB6</accession>
<reference evidence="3" key="1">
    <citation type="journal article" date="2023" name="Mol. Phylogenet. Evol.">
        <title>Genome-scale phylogeny and comparative genomics of the fungal order Sordariales.</title>
        <authorList>
            <person name="Hensen N."/>
            <person name="Bonometti L."/>
            <person name="Westerberg I."/>
            <person name="Brannstrom I.O."/>
            <person name="Guillou S."/>
            <person name="Cros-Aarteil S."/>
            <person name="Calhoun S."/>
            <person name="Haridas S."/>
            <person name="Kuo A."/>
            <person name="Mondo S."/>
            <person name="Pangilinan J."/>
            <person name="Riley R."/>
            <person name="LaButti K."/>
            <person name="Andreopoulos B."/>
            <person name="Lipzen A."/>
            <person name="Chen C."/>
            <person name="Yan M."/>
            <person name="Daum C."/>
            <person name="Ng V."/>
            <person name="Clum A."/>
            <person name="Steindorff A."/>
            <person name="Ohm R.A."/>
            <person name="Martin F."/>
            <person name="Silar P."/>
            <person name="Natvig D.O."/>
            <person name="Lalanne C."/>
            <person name="Gautier V."/>
            <person name="Ament-Velasquez S.L."/>
            <person name="Kruys A."/>
            <person name="Hutchinson M.I."/>
            <person name="Powell A.J."/>
            <person name="Barry K."/>
            <person name="Miller A.N."/>
            <person name="Grigoriev I.V."/>
            <person name="Debuchy R."/>
            <person name="Gladieux P."/>
            <person name="Hiltunen Thoren M."/>
            <person name="Johannesson H."/>
        </authorList>
    </citation>
    <scope>NUCLEOTIDE SEQUENCE</scope>
    <source>
        <strain evidence="3">CBS 990.96</strain>
    </source>
</reference>
<keyword evidence="2" id="KW-0812">Transmembrane</keyword>
<name>A0AAN7BUB6_9PEZI</name>
<feature type="compositionally biased region" description="Basic and acidic residues" evidence="1">
    <location>
        <begin position="32"/>
        <end position="49"/>
    </location>
</feature>
<keyword evidence="2" id="KW-0472">Membrane</keyword>
<evidence type="ECO:0000313" key="4">
    <source>
        <dbReference type="Proteomes" id="UP001301958"/>
    </source>
</evidence>
<dbReference type="EMBL" id="MU865311">
    <property type="protein sequence ID" value="KAK4229148.1"/>
    <property type="molecule type" value="Genomic_DNA"/>
</dbReference>
<organism evidence="3 4">
    <name type="scientific">Podospora fimiseda</name>
    <dbReference type="NCBI Taxonomy" id="252190"/>
    <lineage>
        <taxon>Eukaryota</taxon>
        <taxon>Fungi</taxon>
        <taxon>Dikarya</taxon>
        <taxon>Ascomycota</taxon>
        <taxon>Pezizomycotina</taxon>
        <taxon>Sordariomycetes</taxon>
        <taxon>Sordariomycetidae</taxon>
        <taxon>Sordariales</taxon>
        <taxon>Podosporaceae</taxon>
        <taxon>Podospora</taxon>
    </lineage>
</organism>
<feature type="compositionally biased region" description="Basic residues" evidence="1">
    <location>
        <begin position="17"/>
        <end position="31"/>
    </location>
</feature>
<feature type="compositionally biased region" description="Basic residues" evidence="1">
    <location>
        <begin position="50"/>
        <end position="68"/>
    </location>
</feature>
<sequence>MGFLDDAASIVSSRTAPHTKRSSGKSHRKHRDRYEEYKRRSRERDDDHHHHPSRSRSRSRSRKHHKSSKSTVGSVVGGITGYAASFIGGGDDSDDDGLAYSSYGGAAPSKKSRDRDYENDDRDGSRSLFGGGDSYAKNNASSAAALFGLGNSSKSSFFAGFGGRPRSPGSSRHTRSPRPNFVARLLKKVRRLIRDLIYYAKRHPLKVFMLVIMPLVSGGLLTALLAKVGIRLPKFVERLISIATKAGTGDSVGLAREAAGMVKSTGGVGALVRSSTFEKGVGMDGSQWELARKVTKFIS</sequence>